<protein>
    <recommendedName>
        <fullName evidence="4">DUF885 domain-containing protein</fullName>
    </recommendedName>
</protein>
<reference evidence="2 3" key="1">
    <citation type="submission" date="2024-05" db="EMBL/GenBank/DDBJ databases">
        <authorList>
            <person name="Wallberg A."/>
        </authorList>
    </citation>
    <scope>NUCLEOTIDE SEQUENCE [LARGE SCALE GENOMIC DNA]</scope>
</reference>
<dbReference type="InterPro" id="IPR010281">
    <property type="entry name" value="DUF885"/>
</dbReference>
<dbReference type="Proteomes" id="UP001497623">
    <property type="component" value="Unassembled WGS sequence"/>
</dbReference>
<feature type="non-terminal residue" evidence="2">
    <location>
        <position position="530"/>
    </location>
</feature>
<evidence type="ECO:0000313" key="3">
    <source>
        <dbReference type="Proteomes" id="UP001497623"/>
    </source>
</evidence>
<evidence type="ECO:0008006" key="4">
    <source>
        <dbReference type="Google" id="ProtNLM"/>
    </source>
</evidence>
<keyword evidence="1" id="KW-0732">Signal</keyword>
<dbReference type="PANTHER" id="PTHR33361:SF2">
    <property type="entry name" value="DUF885 DOMAIN-CONTAINING PROTEIN"/>
    <property type="match status" value="1"/>
</dbReference>
<keyword evidence="3" id="KW-1185">Reference proteome</keyword>
<proteinExistence type="predicted"/>
<feature type="chain" id="PRO_5043853247" description="DUF885 domain-containing protein" evidence="1">
    <location>
        <begin position="25"/>
        <end position="530"/>
    </location>
</feature>
<name>A0AAV2Q410_MEGNR</name>
<feature type="signal peptide" evidence="1">
    <location>
        <begin position="1"/>
        <end position="24"/>
    </location>
</feature>
<evidence type="ECO:0000256" key="1">
    <source>
        <dbReference type="SAM" id="SignalP"/>
    </source>
</evidence>
<accession>A0AAV2Q410</accession>
<dbReference type="EMBL" id="CAXKWB010003719">
    <property type="protein sequence ID" value="CAL4069969.1"/>
    <property type="molecule type" value="Genomic_DNA"/>
</dbReference>
<gene>
    <name evidence="2" type="ORF">MNOR_LOCUS8142</name>
</gene>
<comment type="caution">
    <text evidence="2">The sequence shown here is derived from an EMBL/GenBank/DDBJ whole genome shotgun (WGS) entry which is preliminary data.</text>
</comment>
<sequence length="530" mass="60433">MRCHWMRWSHVVLPILLTMTSMIAANLLTQSPAAALMEEFWQWKIKNYPEFAISTGINDERVAGRLDTLTMEDFQRKNNEVREFLTRAEQLPIAPSGNDILNIQIFTGELKQFLQNSKYIKYYFPVTFRGGPHINFKKIVQNYLSYKTYQDYINLLSMYEKLPVQVEESITLMKDNIASGLMPSNWSMVAVVKQLENLDLPVNKTFLYKPFTEFPDTVLEAQRAQLLISAQQVIENKVLPAYRKLKVFIMEEYLPKCRAEIGVTSLPEGQEFYQACLNFHTSTNLTTQEVHDIGLKEVQRIEAEAKMTASEIGLGGMSIANISVALRSVPSQKFSSTQEVQKAFEDAAHKDIYPLLSNLFHHMPSPNVTVKAVDDSTSGASYSNPTGDKPGIFHFNGPLASDIYRKYLVMALTLHETAPGHHLQATYMLENFPDMPEFRKNTDYTRYGPIPAIFNLNTAIAEGWGLYSEYLGHELGLYSDPYTKLGRYSYELLRAGRLVVDTGMHALGWSRDKALQYLMDHTFAPESYLN</sequence>
<dbReference type="PANTHER" id="PTHR33361">
    <property type="entry name" value="GLR0591 PROTEIN"/>
    <property type="match status" value="1"/>
</dbReference>
<dbReference type="AlphaFoldDB" id="A0AAV2Q410"/>
<organism evidence="2 3">
    <name type="scientific">Meganyctiphanes norvegica</name>
    <name type="common">Northern krill</name>
    <name type="synonym">Thysanopoda norvegica</name>
    <dbReference type="NCBI Taxonomy" id="48144"/>
    <lineage>
        <taxon>Eukaryota</taxon>
        <taxon>Metazoa</taxon>
        <taxon>Ecdysozoa</taxon>
        <taxon>Arthropoda</taxon>
        <taxon>Crustacea</taxon>
        <taxon>Multicrustacea</taxon>
        <taxon>Malacostraca</taxon>
        <taxon>Eumalacostraca</taxon>
        <taxon>Eucarida</taxon>
        <taxon>Euphausiacea</taxon>
        <taxon>Euphausiidae</taxon>
        <taxon>Meganyctiphanes</taxon>
    </lineage>
</organism>
<evidence type="ECO:0000313" key="2">
    <source>
        <dbReference type="EMBL" id="CAL4069969.1"/>
    </source>
</evidence>
<dbReference type="Pfam" id="PF05960">
    <property type="entry name" value="DUF885"/>
    <property type="match status" value="1"/>
</dbReference>